<evidence type="ECO:0000313" key="1">
    <source>
        <dbReference type="EMBL" id="RLV54806.1"/>
    </source>
</evidence>
<protein>
    <submittedName>
        <fullName evidence="1">ComF family protein</fullName>
    </submittedName>
</protein>
<dbReference type="InterPro" id="IPR029057">
    <property type="entry name" value="PRTase-like"/>
</dbReference>
<accession>A0A3L8PHQ5</accession>
<dbReference type="OrthoDB" id="5244859at2"/>
<proteinExistence type="predicted"/>
<dbReference type="AlphaFoldDB" id="A0A3L8PHQ5"/>
<dbReference type="RefSeq" id="WP_121795302.1">
    <property type="nucleotide sequence ID" value="NZ_RDBF01000013.1"/>
</dbReference>
<comment type="caution">
    <text evidence="1">The sequence shown here is derived from an EMBL/GenBank/DDBJ whole genome shotgun (WGS) entry which is preliminary data.</text>
</comment>
<name>A0A3L8PHQ5_9ACTN</name>
<dbReference type="PANTHER" id="PTHR47505">
    <property type="entry name" value="DNA UTILIZATION PROTEIN YHGH"/>
    <property type="match status" value="1"/>
</dbReference>
<organism evidence="1 2">
    <name type="scientific">Aeromicrobium phragmitis</name>
    <dbReference type="NCBI Taxonomy" id="2478914"/>
    <lineage>
        <taxon>Bacteria</taxon>
        <taxon>Bacillati</taxon>
        <taxon>Actinomycetota</taxon>
        <taxon>Actinomycetes</taxon>
        <taxon>Propionibacteriales</taxon>
        <taxon>Nocardioidaceae</taxon>
        <taxon>Aeromicrobium</taxon>
    </lineage>
</organism>
<keyword evidence="2" id="KW-1185">Reference proteome</keyword>
<evidence type="ECO:0000313" key="2">
    <source>
        <dbReference type="Proteomes" id="UP000282515"/>
    </source>
</evidence>
<sequence length="230" mass="24305">MRSWLDAAADLVIGAQCPGCARPGLGICRRCADRLRPVPRRVPVAGAGLTVVAAGEYRGVGERVVRRWKGAGHRPSAQWAAHAVATCVVELGVESPLLVPVPATRRSRRRRGTWLVDDLARDASALLRRHARMDASVAHLVRLRRQTADQRGLGLIERSRNTRGAFAARRATGLRPVVIVDDVVTTGATMQAVAVALAVAGWNVEGGVAALATPPPGDHRAAVVIGASEG</sequence>
<reference evidence="1 2" key="1">
    <citation type="submission" date="2018-10" db="EMBL/GenBank/DDBJ databases">
        <title>Aeromicrobium sp. 9W16Y-2 whole genome shotgun sequence.</title>
        <authorList>
            <person name="Li F."/>
        </authorList>
    </citation>
    <scope>NUCLEOTIDE SEQUENCE [LARGE SCALE GENOMIC DNA]</scope>
    <source>
        <strain evidence="1 2">9W16Y-2</strain>
    </source>
</reference>
<dbReference type="Proteomes" id="UP000282515">
    <property type="component" value="Unassembled WGS sequence"/>
</dbReference>
<dbReference type="EMBL" id="RDBF01000013">
    <property type="protein sequence ID" value="RLV54806.1"/>
    <property type="molecule type" value="Genomic_DNA"/>
</dbReference>
<dbReference type="Gene3D" id="3.40.50.2020">
    <property type="match status" value="1"/>
</dbReference>
<dbReference type="InterPro" id="IPR051910">
    <property type="entry name" value="ComF/GntX_DNA_util-trans"/>
</dbReference>
<dbReference type="SUPFAM" id="SSF53271">
    <property type="entry name" value="PRTase-like"/>
    <property type="match status" value="1"/>
</dbReference>
<dbReference type="PANTHER" id="PTHR47505:SF1">
    <property type="entry name" value="DNA UTILIZATION PROTEIN YHGH"/>
    <property type="match status" value="1"/>
</dbReference>
<gene>
    <name evidence="1" type="ORF">D9V41_14525</name>
</gene>